<dbReference type="InterPro" id="IPR009061">
    <property type="entry name" value="DNA-bd_dom_put_sf"/>
</dbReference>
<reference evidence="4 5" key="1">
    <citation type="submission" date="2016-10" db="EMBL/GenBank/DDBJ databases">
        <authorList>
            <person name="Cai Z."/>
        </authorList>
    </citation>
    <scope>NUCLEOTIDE SEQUENCE [LARGE SCALE GENOMIC DNA]</scope>
    <source>
        <strain evidence="4 5">CGMCC 1.10826</strain>
    </source>
</reference>
<dbReference type="GO" id="GO:0003700">
    <property type="term" value="F:DNA-binding transcription factor activity"/>
    <property type="evidence" value="ECO:0007669"/>
    <property type="project" value="InterPro"/>
</dbReference>
<dbReference type="SUPFAM" id="SSF46955">
    <property type="entry name" value="Putative DNA-binding domain"/>
    <property type="match status" value="1"/>
</dbReference>
<dbReference type="Proteomes" id="UP000250222">
    <property type="component" value="Unassembled WGS sequence"/>
</dbReference>
<dbReference type="PANTHER" id="PTHR30204:SF58">
    <property type="entry name" value="HTH-TYPE TRANSCRIPTIONAL REGULATOR YFMP"/>
    <property type="match status" value="1"/>
</dbReference>
<dbReference type="FunFam" id="1.10.1660.10:FF:000008">
    <property type="entry name" value="Heat shock transcriptional regulator"/>
    <property type="match status" value="1"/>
</dbReference>
<keyword evidence="4" id="KW-0346">Stress response</keyword>
<dbReference type="PANTHER" id="PTHR30204">
    <property type="entry name" value="REDOX-CYCLING DRUG-SENSING TRANSCRIPTIONAL ACTIVATOR SOXR"/>
    <property type="match status" value="1"/>
</dbReference>
<dbReference type="InterPro" id="IPR000551">
    <property type="entry name" value="MerR-type_HTH_dom"/>
</dbReference>
<dbReference type="RefSeq" id="WP_110853130.1">
    <property type="nucleotide sequence ID" value="NZ_QKLZ01000011.1"/>
</dbReference>
<dbReference type="InterPro" id="IPR047057">
    <property type="entry name" value="MerR_fam"/>
</dbReference>
<evidence type="ECO:0000313" key="5">
    <source>
        <dbReference type="Proteomes" id="UP000250222"/>
    </source>
</evidence>
<evidence type="ECO:0000256" key="2">
    <source>
        <dbReference type="SAM" id="Coils"/>
    </source>
</evidence>
<dbReference type="NCBIfam" id="NF047375">
    <property type="entry name" value="HeatShock_HspR"/>
    <property type="match status" value="1"/>
</dbReference>
<dbReference type="SMART" id="SM00422">
    <property type="entry name" value="HTH_MERR"/>
    <property type="match status" value="1"/>
</dbReference>
<dbReference type="AlphaFoldDB" id="A0A2Y9ALD2"/>
<dbReference type="EMBL" id="UETB01000011">
    <property type="protein sequence ID" value="SSA44995.1"/>
    <property type="molecule type" value="Genomic_DNA"/>
</dbReference>
<proteinExistence type="predicted"/>
<dbReference type="PROSITE" id="PS50937">
    <property type="entry name" value="HTH_MERR_2"/>
    <property type="match status" value="1"/>
</dbReference>
<keyword evidence="5" id="KW-1185">Reference proteome</keyword>
<accession>A0A2Y9ALD2</accession>
<organism evidence="4 5">
    <name type="scientific">Georgenia satyanarayanai</name>
    <dbReference type="NCBI Taxonomy" id="860221"/>
    <lineage>
        <taxon>Bacteria</taxon>
        <taxon>Bacillati</taxon>
        <taxon>Actinomycetota</taxon>
        <taxon>Actinomycetes</taxon>
        <taxon>Micrococcales</taxon>
        <taxon>Bogoriellaceae</taxon>
        <taxon>Georgenia</taxon>
    </lineage>
</organism>
<dbReference type="Gene3D" id="1.10.1660.10">
    <property type="match status" value="1"/>
</dbReference>
<sequence>MDINDDAPLYVISVAAELAGMHPQTLRQYDRLGIVTPQRARGRGRRYSRRDVDSLREVQRLSQDEGINLAGIRRIIELERELDRARDELRRLRAFTTARVFAADPSGEVSELAPGRRPRRSGGALVIWRPPYRG</sequence>
<feature type="coiled-coil region" evidence="2">
    <location>
        <begin position="68"/>
        <end position="95"/>
    </location>
</feature>
<feature type="domain" description="HTH merR-type" evidence="3">
    <location>
        <begin position="9"/>
        <end position="78"/>
    </location>
</feature>
<gene>
    <name evidence="4" type="ORF">SAMN05216184_11131</name>
</gene>
<evidence type="ECO:0000259" key="3">
    <source>
        <dbReference type="PROSITE" id="PS50937"/>
    </source>
</evidence>
<evidence type="ECO:0000313" key="4">
    <source>
        <dbReference type="EMBL" id="SSA44995.1"/>
    </source>
</evidence>
<name>A0A2Y9ALD2_9MICO</name>
<dbReference type="OrthoDB" id="5345718at2"/>
<keyword evidence="2" id="KW-0175">Coiled coil</keyword>
<dbReference type="Pfam" id="PF13411">
    <property type="entry name" value="MerR_1"/>
    <property type="match status" value="1"/>
</dbReference>
<keyword evidence="1" id="KW-0238">DNA-binding</keyword>
<protein>
    <submittedName>
        <fullName evidence="4">MerR family transcriptional regulator, heat shock protein HspR</fullName>
    </submittedName>
</protein>
<dbReference type="GO" id="GO:0003677">
    <property type="term" value="F:DNA binding"/>
    <property type="evidence" value="ECO:0007669"/>
    <property type="project" value="UniProtKB-KW"/>
</dbReference>
<evidence type="ECO:0000256" key="1">
    <source>
        <dbReference type="ARBA" id="ARBA00023125"/>
    </source>
</evidence>